<dbReference type="OrthoDB" id="8404350at2"/>
<gene>
    <name evidence="2" type="ORF">B5K06_02480</name>
</gene>
<evidence type="ECO:0000313" key="3">
    <source>
        <dbReference type="Proteomes" id="UP000254939"/>
    </source>
</evidence>
<keyword evidence="1" id="KW-0732">Signal</keyword>
<dbReference type="Proteomes" id="UP000254939">
    <property type="component" value="Unassembled WGS sequence"/>
</dbReference>
<dbReference type="AlphaFoldDB" id="A0A370KW20"/>
<evidence type="ECO:0000256" key="1">
    <source>
        <dbReference type="SAM" id="SignalP"/>
    </source>
</evidence>
<feature type="signal peptide" evidence="1">
    <location>
        <begin position="1"/>
        <end position="19"/>
    </location>
</feature>
<feature type="chain" id="PRO_5016654796" evidence="1">
    <location>
        <begin position="20"/>
        <end position="87"/>
    </location>
</feature>
<dbReference type="EMBL" id="NAAC01000003">
    <property type="protein sequence ID" value="RDJ15919.1"/>
    <property type="molecule type" value="Genomic_DNA"/>
</dbReference>
<protein>
    <submittedName>
        <fullName evidence="2">Uncharacterized protein</fullName>
    </submittedName>
</protein>
<organism evidence="2 3">
    <name type="scientific">Rhizobium grahamii</name>
    <dbReference type="NCBI Taxonomy" id="1120045"/>
    <lineage>
        <taxon>Bacteria</taxon>
        <taxon>Pseudomonadati</taxon>
        <taxon>Pseudomonadota</taxon>
        <taxon>Alphaproteobacteria</taxon>
        <taxon>Hyphomicrobiales</taxon>
        <taxon>Rhizobiaceae</taxon>
        <taxon>Rhizobium/Agrobacterium group</taxon>
        <taxon>Rhizobium</taxon>
    </lineage>
</organism>
<evidence type="ECO:0000313" key="2">
    <source>
        <dbReference type="EMBL" id="RDJ15919.1"/>
    </source>
</evidence>
<accession>A0A370KW20</accession>
<name>A0A370KW20_9HYPH</name>
<reference evidence="2 3" key="1">
    <citation type="submission" date="2017-03" db="EMBL/GenBank/DDBJ databases">
        <title>Genome analysis of Rhizobial strains effectives or ineffectives for nitrogen fixation isolated from bean seeds.</title>
        <authorList>
            <person name="Peralta H."/>
            <person name="Aguilar-Vera A."/>
            <person name="Mora Y."/>
            <person name="Vargas-Lagunas C."/>
            <person name="Girard L."/>
            <person name="Mora J."/>
        </authorList>
    </citation>
    <scope>NUCLEOTIDE SEQUENCE [LARGE SCALE GENOMIC DNA]</scope>
    <source>
        <strain evidence="2 3">CCGM3</strain>
    </source>
</reference>
<comment type="caution">
    <text evidence="2">The sequence shown here is derived from an EMBL/GenBank/DDBJ whole genome shotgun (WGS) entry which is preliminary data.</text>
</comment>
<sequence>MKKLITVAAIVLTSLASTAAPSFADNVRVIIGTPGYHDDYRPNYRHGPPPRYWRDRHYSSYQRCWREPYQVRSHHHEITKYKTVCRH</sequence>
<dbReference type="RefSeq" id="WP_016552558.1">
    <property type="nucleotide sequence ID" value="NZ_KZ857258.1"/>
</dbReference>
<proteinExistence type="predicted"/>